<feature type="domain" description="Protein kinase" evidence="5">
    <location>
        <begin position="114"/>
        <end position="379"/>
    </location>
</feature>
<dbReference type="SMART" id="SM00220">
    <property type="entry name" value="S_TKc"/>
    <property type="match status" value="1"/>
</dbReference>
<dbReference type="InterPro" id="IPR000719">
    <property type="entry name" value="Prot_kinase_dom"/>
</dbReference>
<dbReference type="InterPro" id="IPR001245">
    <property type="entry name" value="Ser-Thr/Tyr_kinase_cat_dom"/>
</dbReference>
<dbReference type="PANTHER" id="PTHR44329:SF288">
    <property type="entry name" value="MITOGEN-ACTIVATED PROTEIN KINASE KINASE KINASE 20"/>
    <property type="match status" value="1"/>
</dbReference>
<dbReference type="SUPFAM" id="SSF56112">
    <property type="entry name" value="Protein kinase-like (PK-like)"/>
    <property type="match status" value="1"/>
</dbReference>
<evidence type="ECO:0000256" key="1">
    <source>
        <dbReference type="ARBA" id="ARBA00022679"/>
    </source>
</evidence>
<dbReference type="GO" id="GO:0005524">
    <property type="term" value="F:ATP binding"/>
    <property type="evidence" value="ECO:0007669"/>
    <property type="project" value="UniProtKB-KW"/>
</dbReference>
<dbReference type="PROSITE" id="PS50011">
    <property type="entry name" value="PROTEIN_KINASE_DOM"/>
    <property type="match status" value="1"/>
</dbReference>
<reference evidence="6 7" key="1">
    <citation type="submission" date="2022-09" db="EMBL/GenBank/DDBJ databases">
        <authorList>
            <person name="Palmer J.M."/>
        </authorList>
    </citation>
    <scope>NUCLEOTIDE SEQUENCE [LARGE SCALE GENOMIC DNA]</scope>
    <source>
        <strain evidence="6 7">DSM 7382</strain>
    </source>
</reference>
<organism evidence="6 7">
    <name type="scientific">Cerrena zonata</name>
    <dbReference type="NCBI Taxonomy" id="2478898"/>
    <lineage>
        <taxon>Eukaryota</taxon>
        <taxon>Fungi</taxon>
        <taxon>Dikarya</taxon>
        <taxon>Basidiomycota</taxon>
        <taxon>Agaricomycotina</taxon>
        <taxon>Agaricomycetes</taxon>
        <taxon>Polyporales</taxon>
        <taxon>Cerrenaceae</taxon>
        <taxon>Cerrena</taxon>
    </lineage>
</organism>
<evidence type="ECO:0000256" key="3">
    <source>
        <dbReference type="ARBA" id="ARBA00022777"/>
    </source>
</evidence>
<dbReference type="Pfam" id="PF07714">
    <property type="entry name" value="PK_Tyr_Ser-Thr"/>
    <property type="match status" value="1"/>
</dbReference>
<keyword evidence="3" id="KW-0418">Kinase</keyword>
<evidence type="ECO:0000313" key="7">
    <source>
        <dbReference type="Proteomes" id="UP001385951"/>
    </source>
</evidence>
<gene>
    <name evidence="6" type="ORF">QCA50_016330</name>
</gene>
<evidence type="ECO:0000256" key="4">
    <source>
        <dbReference type="ARBA" id="ARBA00022840"/>
    </source>
</evidence>
<dbReference type="GO" id="GO:0004674">
    <property type="term" value="F:protein serine/threonine kinase activity"/>
    <property type="evidence" value="ECO:0007669"/>
    <property type="project" value="TreeGrafter"/>
</dbReference>
<dbReference type="InterPro" id="IPR011009">
    <property type="entry name" value="Kinase-like_dom_sf"/>
</dbReference>
<evidence type="ECO:0000313" key="6">
    <source>
        <dbReference type="EMBL" id="KAK7680549.1"/>
    </source>
</evidence>
<name>A0AAW0FLZ5_9APHY</name>
<proteinExistence type="predicted"/>
<protein>
    <recommendedName>
        <fullName evidence="5">Protein kinase domain-containing protein</fullName>
    </recommendedName>
</protein>
<dbReference type="InterPro" id="IPR051681">
    <property type="entry name" value="Ser/Thr_Kinases-Pseudokinases"/>
</dbReference>
<keyword evidence="4" id="KW-0067">ATP-binding</keyword>
<dbReference type="PANTHER" id="PTHR44329">
    <property type="entry name" value="SERINE/THREONINE-PROTEIN KINASE TNNI3K-RELATED"/>
    <property type="match status" value="1"/>
</dbReference>
<sequence>MNSPRHPTAGIAYLDRELHMEKEKVPVDSVSWIGDEFRKEVVERLSEETRKIPQHWIDSNIEQRLEVMDELRRNEEFRLNTSPIKYWRLPRLIVKLARLSQTMPGNMVVTVDNDEVQNSIKNGSFGQTFRATMGGSPVAVKYLYPHHDIYHADKSQIEWNLGREALILRFLSHENVIKFIGITDHPKLGPGIVFPWAERGSILQYINTCEIPPSMDERMIWLRDIARGLDYLHGTARIAHGDIKGRNILMTSDGTIKIGDFCLAVFVDGASFGSQRGGNPIWTPPENMWLQGPDSGWQRPTLSGDVYSFAITCVEILMGRVPWTNTQGLTWRVINGERPAIPSDTPQELASALPLWWHGDQIRRPSIQEIVAFFDHPVILPEQPDPRLKSRIFNPQNANFTPSDGLIDKLIKTVKKDETFIRRWAEDYQKQEDYPGCPVHILFDEKAFLTGLMKACGDDQELAGAFCYPALEIILERGRTVESRLLFLSQADQPSQSTHPIMSVGFEPICDTVNRAHERYKSCLDRINNLSSSASEPGTLVLFSGKVGWLQHEEFAKCLDELLRHGWHIELVIWANGAPSHPIYRTMSSNHMFSMARLESFYEYLFAE</sequence>
<dbReference type="Gene3D" id="1.10.510.10">
    <property type="entry name" value="Transferase(Phosphotransferase) domain 1"/>
    <property type="match status" value="1"/>
</dbReference>
<comment type="caution">
    <text evidence="6">The sequence shown here is derived from an EMBL/GenBank/DDBJ whole genome shotgun (WGS) entry which is preliminary data.</text>
</comment>
<dbReference type="Proteomes" id="UP001385951">
    <property type="component" value="Unassembled WGS sequence"/>
</dbReference>
<dbReference type="AlphaFoldDB" id="A0AAW0FLZ5"/>
<keyword evidence="1" id="KW-0808">Transferase</keyword>
<dbReference type="InterPro" id="IPR008271">
    <property type="entry name" value="Ser/Thr_kinase_AS"/>
</dbReference>
<accession>A0AAW0FLZ5</accession>
<dbReference type="EMBL" id="JASBNA010000048">
    <property type="protein sequence ID" value="KAK7680549.1"/>
    <property type="molecule type" value="Genomic_DNA"/>
</dbReference>
<evidence type="ECO:0000256" key="2">
    <source>
        <dbReference type="ARBA" id="ARBA00022741"/>
    </source>
</evidence>
<keyword evidence="7" id="KW-1185">Reference proteome</keyword>
<keyword evidence="2" id="KW-0547">Nucleotide-binding</keyword>
<evidence type="ECO:0000259" key="5">
    <source>
        <dbReference type="PROSITE" id="PS50011"/>
    </source>
</evidence>
<dbReference type="PROSITE" id="PS00108">
    <property type="entry name" value="PROTEIN_KINASE_ST"/>
    <property type="match status" value="1"/>
</dbReference>